<accession>A0A432Z5U9</accession>
<evidence type="ECO:0000313" key="3">
    <source>
        <dbReference type="EMBL" id="RUO73271.1"/>
    </source>
</evidence>
<comment type="caution">
    <text evidence="3">The sequence shown here is derived from an EMBL/GenBank/DDBJ whole genome shotgun (WGS) entry which is preliminary data.</text>
</comment>
<dbReference type="Proteomes" id="UP000288058">
    <property type="component" value="Unassembled WGS sequence"/>
</dbReference>
<evidence type="ECO:0000256" key="1">
    <source>
        <dbReference type="ARBA" id="ARBA00009981"/>
    </source>
</evidence>
<comment type="similarity">
    <text evidence="1 2">Belongs to the phD/YefM antitoxin family.</text>
</comment>
<dbReference type="AlphaFoldDB" id="A0A432Z5U9"/>
<dbReference type="EMBL" id="PIQC01000001">
    <property type="protein sequence ID" value="RUO73271.1"/>
    <property type="molecule type" value="Genomic_DNA"/>
</dbReference>
<dbReference type="SUPFAM" id="SSF143120">
    <property type="entry name" value="YefM-like"/>
    <property type="match status" value="1"/>
</dbReference>
<sequence length="72" mass="8267">MKTETVTYLKENANSLELQEDLLVTKKGKPAYVVQSYSDYEFQQETLAFLKLIKLSEKSLSDEVLSLDDAFE</sequence>
<name>A0A432Z5U9_9GAMM</name>
<dbReference type="NCBIfam" id="TIGR01552">
    <property type="entry name" value="phd_fam"/>
    <property type="match status" value="1"/>
</dbReference>
<dbReference type="RefSeq" id="WP_126779823.1">
    <property type="nucleotide sequence ID" value="NZ_PIQC01000001.1"/>
</dbReference>
<evidence type="ECO:0000313" key="4">
    <source>
        <dbReference type="Proteomes" id="UP000288058"/>
    </source>
</evidence>
<dbReference type="Gene3D" id="3.40.1620.10">
    <property type="entry name" value="YefM-like domain"/>
    <property type="match status" value="1"/>
</dbReference>
<reference evidence="4" key="1">
    <citation type="journal article" date="2018" name="Front. Microbiol.">
        <title>Genome-Based Analysis Reveals the Taxonomy and Diversity of the Family Idiomarinaceae.</title>
        <authorList>
            <person name="Liu Y."/>
            <person name="Lai Q."/>
            <person name="Shao Z."/>
        </authorList>
    </citation>
    <scope>NUCLEOTIDE SEQUENCE [LARGE SCALE GENOMIC DNA]</scope>
    <source>
        <strain evidence="4">R22</strain>
    </source>
</reference>
<proteinExistence type="inferred from homology"/>
<evidence type="ECO:0000256" key="2">
    <source>
        <dbReference type="RuleBase" id="RU362080"/>
    </source>
</evidence>
<dbReference type="InterPro" id="IPR036165">
    <property type="entry name" value="YefM-like_sf"/>
</dbReference>
<dbReference type="OrthoDB" id="6168250at2"/>
<dbReference type="Pfam" id="PF02604">
    <property type="entry name" value="PhdYeFM_antitox"/>
    <property type="match status" value="1"/>
</dbReference>
<organism evidence="3 4">
    <name type="scientific">Idiomarina ramblicola</name>
    <dbReference type="NCBI Taxonomy" id="263724"/>
    <lineage>
        <taxon>Bacteria</taxon>
        <taxon>Pseudomonadati</taxon>
        <taxon>Pseudomonadota</taxon>
        <taxon>Gammaproteobacteria</taxon>
        <taxon>Alteromonadales</taxon>
        <taxon>Idiomarinaceae</taxon>
        <taxon>Idiomarina</taxon>
    </lineage>
</organism>
<comment type="function">
    <text evidence="2">Antitoxin component of a type II toxin-antitoxin (TA) system.</text>
</comment>
<keyword evidence="4" id="KW-1185">Reference proteome</keyword>
<protein>
    <recommendedName>
        <fullName evidence="2">Antitoxin</fullName>
    </recommendedName>
</protein>
<dbReference type="InterPro" id="IPR006442">
    <property type="entry name" value="Antitoxin_Phd/YefM"/>
</dbReference>
<gene>
    <name evidence="3" type="ORF">CWI78_02155</name>
</gene>